<accession>W3WUR2</accession>
<evidence type="ECO:0000259" key="1">
    <source>
        <dbReference type="Pfam" id="PF13649"/>
    </source>
</evidence>
<dbReference type="KEGG" id="pfy:PFICI_09675"/>
<dbReference type="STRING" id="1229662.W3WUR2"/>
<dbReference type="Gene3D" id="3.40.50.150">
    <property type="entry name" value="Vaccinia Virus protein VP39"/>
    <property type="match status" value="1"/>
</dbReference>
<dbReference type="Proteomes" id="UP000030651">
    <property type="component" value="Unassembled WGS sequence"/>
</dbReference>
<dbReference type="RefSeq" id="XP_007836447.1">
    <property type="nucleotide sequence ID" value="XM_007838256.1"/>
</dbReference>
<evidence type="ECO:0000313" key="2">
    <source>
        <dbReference type="EMBL" id="ETS77613.1"/>
    </source>
</evidence>
<gene>
    <name evidence="2" type="ORF">PFICI_09675</name>
</gene>
<sequence length="279" mass="30397">MDLGPHVPSQAFTKDVDLYAEVTAKSTRDTANEFLKLLSPLAPGTKIHDNGCGAGEVTSAIMAVNPPTDISIEATDVDPTYLERLTVAAGAKHWPVTASRMAAEDLTFADETFDLSVANFVIFMTREGGVPAVSQMRRTLRPGGSAIFTSWARLPQVGPAQAAHAATRGPDGPPLREIPPEWWRGEHLRGVAIKAGFAQGQTELHTVNVHLHYDSAERLARLIWSWLGPPLSGWLESDEENWDKAIEVILKSFEENDDFKLGPDGVEVQLTANVLIARK</sequence>
<protein>
    <recommendedName>
        <fullName evidence="1">Methyltransferase domain-containing protein</fullName>
    </recommendedName>
</protein>
<dbReference type="HOGENOM" id="CLU_065416_2_2_1"/>
<feature type="domain" description="Methyltransferase" evidence="1">
    <location>
        <begin position="48"/>
        <end position="144"/>
    </location>
</feature>
<dbReference type="EMBL" id="KI912115">
    <property type="protein sequence ID" value="ETS77613.1"/>
    <property type="molecule type" value="Genomic_DNA"/>
</dbReference>
<dbReference type="eggNOG" id="ENOG502SK8Q">
    <property type="taxonomic scope" value="Eukaryota"/>
</dbReference>
<dbReference type="SUPFAM" id="SSF53335">
    <property type="entry name" value="S-adenosyl-L-methionine-dependent methyltransferases"/>
    <property type="match status" value="1"/>
</dbReference>
<dbReference type="InParanoid" id="W3WUR2"/>
<reference evidence="3" key="1">
    <citation type="journal article" date="2015" name="BMC Genomics">
        <title>Genomic and transcriptomic analysis of the endophytic fungus Pestalotiopsis fici reveals its lifestyle and high potential for synthesis of natural products.</title>
        <authorList>
            <person name="Wang X."/>
            <person name="Zhang X."/>
            <person name="Liu L."/>
            <person name="Xiang M."/>
            <person name="Wang W."/>
            <person name="Sun X."/>
            <person name="Che Y."/>
            <person name="Guo L."/>
            <person name="Liu G."/>
            <person name="Guo L."/>
            <person name="Wang C."/>
            <person name="Yin W.B."/>
            <person name="Stadler M."/>
            <person name="Zhang X."/>
            <person name="Liu X."/>
        </authorList>
    </citation>
    <scope>NUCLEOTIDE SEQUENCE [LARGE SCALE GENOMIC DNA]</scope>
    <source>
        <strain evidence="3">W106-1 / CGMCC3.15140</strain>
    </source>
</reference>
<dbReference type="OrthoDB" id="2013972at2759"/>
<dbReference type="Pfam" id="PF13649">
    <property type="entry name" value="Methyltransf_25"/>
    <property type="match status" value="1"/>
</dbReference>
<dbReference type="InterPro" id="IPR029063">
    <property type="entry name" value="SAM-dependent_MTases_sf"/>
</dbReference>
<keyword evidence="3" id="KW-1185">Reference proteome</keyword>
<dbReference type="GeneID" id="19274688"/>
<evidence type="ECO:0000313" key="3">
    <source>
        <dbReference type="Proteomes" id="UP000030651"/>
    </source>
</evidence>
<name>W3WUR2_PESFW</name>
<proteinExistence type="predicted"/>
<dbReference type="AlphaFoldDB" id="W3WUR2"/>
<dbReference type="OMA" id="WAEKSWA"/>
<dbReference type="InterPro" id="IPR041698">
    <property type="entry name" value="Methyltransf_25"/>
</dbReference>
<organism evidence="2 3">
    <name type="scientific">Pestalotiopsis fici (strain W106-1 / CGMCC3.15140)</name>
    <dbReference type="NCBI Taxonomy" id="1229662"/>
    <lineage>
        <taxon>Eukaryota</taxon>
        <taxon>Fungi</taxon>
        <taxon>Dikarya</taxon>
        <taxon>Ascomycota</taxon>
        <taxon>Pezizomycotina</taxon>
        <taxon>Sordariomycetes</taxon>
        <taxon>Xylariomycetidae</taxon>
        <taxon>Amphisphaeriales</taxon>
        <taxon>Sporocadaceae</taxon>
        <taxon>Pestalotiopsis</taxon>
    </lineage>
</organism>
<dbReference type="CDD" id="cd02440">
    <property type="entry name" value="AdoMet_MTases"/>
    <property type="match status" value="1"/>
</dbReference>